<dbReference type="Proteomes" id="UP001059596">
    <property type="component" value="Unassembled WGS sequence"/>
</dbReference>
<sequence>HQHKKVDQIVNKTIKETAVVVPERSGELTSPLVGCRGQNKPILPCVLCTISNCEWENQFLAFLLLLLRARRRNVERRAEKSGGGTDKGGGAKRERRVSAIVSNFL</sequence>
<dbReference type="AlphaFoldDB" id="A0A9Q0BME7"/>
<keyword evidence="3" id="KW-1185">Reference proteome</keyword>
<dbReference type="EMBL" id="JAMKOV010000010">
    <property type="protein sequence ID" value="KAI8037862.1"/>
    <property type="molecule type" value="Genomic_DNA"/>
</dbReference>
<reference evidence="2" key="1">
    <citation type="journal article" date="2023" name="Genome Biol. Evol.">
        <title>Long-read-based Genome Assembly of Drosophila gunungcola Reveals Fewer Chemosensory Genes in Flower-breeding Species.</title>
        <authorList>
            <person name="Negi A."/>
            <person name="Liao B.Y."/>
            <person name="Yeh S.D."/>
        </authorList>
    </citation>
    <scope>NUCLEOTIDE SEQUENCE</scope>
    <source>
        <strain evidence="2">Sukarami</strain>
    </source>
</reference>
<feature type="non-terminal residue" evidence="2">
    <location>
        <position position="1"/>
    </location>
</feature>
<comment type="caution">
    <text evidence="2">The sequence shown here is derived from an EMBL/GenBank/DDBJ whole genome shotgun (WGS) entry which is preliminary data.</text>
</comment>
<organism evidence="2 3">
    <name type="scientific">Drosophila gunungcola</name>
    <name type="common">fruit fly</name>
    <dbReference type="NCBI Taxonomy" id="103775"/>
    <lineage>
        <taxon>Eukaryota</taxon>
        <taxon>Metazoa</taxon>
        <taxon>Ecdysozoa</taxon>
        <taxon>Arthropoda</taxon>
        <taxon>Hexapoda</taxon>
        <taxon>Insecta</taxon>
        <taxon>Pterygota</taxon>
        <taxon>Neoptera</taxon>
        <taxon>Endopterygota</taxon>
        <taxon>Diptera</taxon>
        <taxon>Brachycera</taxon>
        <taxon>Muscomorpha</taxon>
        <taxon>Ephydroidea</taxon>
        <taxon>Drosophilidae</taxon>
        <taxon>Drosophila</taxon>
        <taxon>Sophophora</taxon>
    </lineage>
</organism>
<accession>A0A9Q0BME7</accession>
<gene>
    <name evidence="2" type="ORF">M5D96_009363</name>
</gene>
<feature type="region of interest" description="Disordered" evidence="1">
    <location>
        <begin position="75"/>
        <end position="94"/>
    </location>
</feature>
<evidence type="ECO:0000256" key="1">
    <source>
        <dbReference type="SAM" id="MobiDB-lite"/>
    </source>
</evidence>
<protein>
    <submittedName>
        <fullName evidence="2">Uncharacterized protein</fullName>
    </submittedName>
</protein>
<evidence type="ECO:0000313" key="3">
    <source>
        <dbReference type="Proteomes" id="UP001059596"/>
    </source>
</evidence>
<name>A0A9Q0BME7_9MUSC</name>
<proteinExistence type="predicted"/>
<evidence type="ECO:0000313" key="2">
    <source>
        <dbReference type="EMBL" id="KAI8037862.1"/>
    </source>
</evidence>